<evidence type="ECO:0000256" key="4">
    <source>
        <dbReference type="ARBA" id="ARBA00012483"/>
    </source>
</evidence>
<keyword evidence="8 16" id="KW-0863">Zinc-finger</keyword>
<dbReference type="EC" id="2.3.2.27" evidence="4"/>
<evidence type="ECO:0000256" key="17">
    <source>
        <dbReference type="SAM" id="MobiDB-lite"/>
    </source>
</evidence>
<comment type="function">
    <text evidence="13">E3 ubiquitin-protein ligase that acts in the endoplasmic reticulum (ER)-associated degradation (ERAD) pathway, which targets misfolded proteins that accumulate in the endoplasmic reticulum (ER) for ubiquitination and subsequent proteasome-mediated degradation. Protects cells from ER stress-induced apoptosis.</text>
</comment>
<evidence type="ECO:0000256" key="14">
    <source>
        <dbReference type="ARBA" id="ARBA00039413"/>
    </source>
</evidence>
<sequence>MKLRPCFERKCSSETSNIEDQNTPIMQGSSGLAHQAGNTDGPLTSLSLPTIRLPAERSPAEGSCSPGEVAINLHPANSESGGRSGSRHTRPTIRLHSRHSHSHANSNDSTGQDDPNNTDNRENSNNISEVLHVYQWLDKSLPYILIFSAKLFVQHLRGFSVGIGLLTTFLYANKCIVNQVFLRDKCSKIQCIWLLFFLYGSSVLLYYTFSSQALYHSLIFMNPTIGHLQFWDVLWVVGITDFVVKFIFMGLKCLVLLVPSFIMSHKCKGYWYMCLEEIAQYYCMLVLTPVWFRYLIDYGAQTSGAEWHFGVLLALLYLIIKLFVVFGQWKTSVDILRLFLTQPSYGVAASKRQCSEVDNICAICRADFRKPTVLLCQHIFCEECISLWFNREKTCPLCRTAISSHNHKWKDGATSLQLRLF</sequence>
<dbReference type="SMART" id="SM00184">
    <property type="entry name" value="RING"/>
    <property type="match status" value="1"/>
</dbReference>
<comment type="pathway">
    <text evidence="3">Protein modification; protein ubiquitination.</text>
</comment>
<dbReference type="SUPFAM" id="SSF57850">
    <property type="entry name" value="RING/U-box"/>
    <property type="match status" value="1"/>
</dbReference>
<dbReference type="Pfam" id="PF13639">
    <property type="entry name" value="zf-RING_2"/>
    <property type="match status" value="1"/>
</dbReference>
<proteinExistence type="predicted"/>
<keyword evidence="11 18" id="KW-1133">Transmembrane helix</keyword>
<feature type="compositionally biased region" description="Polar residues" evidence="17">
    <location>
        <begin position="110"/>
        <end position="124"/>
    </location>
</feature>
<accession>A0AAV3APV4</accession>
<evidence type="ECO:0000256" key="6">
    <source>
        <dbReference type="ARBA" id="ARBA00022692"/>
    </source>
</evidence>
<gene>
    <name evidence="20" type="ORF">GDO54_001158</name>
</gene>
<feature type="transmembrane region" description="Helical" evidence="18">
    <location>
        <begin position="307"/>
        <end position="327"/>
    </location>
</feature>
<keyword evidence="12 18" id="KW-0472">Membrane</keyword>
<keyword evidence="5" id="KW-0808">Transferase</keyword>
<evidence type="ECO:0000259" key="19">
    <source>
        <dbReference type="PROSITE" id="PS50089"/>
    </source>
</evidence>
<comment type="catalytic activity">
    <reaction evidence="1">
        <text>S-ubiquitinyl-[E2 ubiquitin-conjugating enzyme]-L-cysteine + [acceptor protein]-L-lysine = [E2 ubiquitin-conjugating enzyme]-L-cysteine + N(6)-ubiquitinyl-[acceptor protein]-L-lysine.</text>
        <dbReference type="EC" id="2.3.2.27"/>
    </reaction>
</comment>
<feature type="compositionally biased region" description="Polar residues" evidence="17">
    <location>
        <begin position="13"/>
        <end position="48"/>
    </location>
</feature>
<dbReference type="GO" id="GO:1904294">
    <property type="term" value="P:positive regulation of ERAD pathway"/>
    <property type="evidence" value="ECO:0007669"/>
    <property type="project" value="InterPro"/>
</dbReference>
<feature type="region of interest" description="Disordered" evidence="17">
    <location>
        <begin position="1"/>
        <end position="124"/>
    </location>
</feature>
<evidence type="ECO:0000256" key="16">
    <source>
        <dbReference type="PROSITE-ProRule" id="PRU00175"/>
    </source>
</evidence>
<feature type="transmembrane region" description="Helical" evidence="18">
    <location>
        <begin position="270"/>
        <end position="292"/>
    </location>
</feature>
<dbReference type="InterPro" id="IPR044235">
    <property type="entry name" value="RNFT1/2"/>
</dbReference>
<dbReference type="InterPro" id="IPR013083">
    <property type="entry name" value="Znf_RING/FYVE/PHD"/>
</dbReference>
<keyword evidence="10" id="KW-0862">Zinc</keyword>
<dbReference type="PROSITE" id="PS00518">
    <property type="entry name" value="ZF_RING_1"/>
    <property type="match status" value="1"/>
</dbReference>
<evidence type="ECO:0000313" key="20">
    <source>
        <dbReference type="EMBL" id="DBA33479.1"/>
    </source>
</evidence>
<keyword evidence="7" id="KW-0479">Metal-binding</keyword>
<dbReference type="Proteomes" id="UP001181693">
    <property type="component" value="Unassembled WGS sequence"/>
</dbReference>
<comment type="caution">
    <text evidence="20">The sequence shown here is derived from an EMBL/GenBank/DDBJ whole genome shotgun (WGS) entry which is preliminary data.</text>
</comment>
<evidence type="ECO:0000256" key="15">
    <source>
        <dbReference type="ARBA" id="ARBA00042946"/>
    </source>
</evidence>
<feature type="compositionally biased region" description="Basic and acidic residues" evidence="17">
    <location>
        <begin position="1"/>
        <end position="12"/>
    </location>
</feature>
<name>A0AAV3APV4_PYXAD</name>
<keyword evidence="6 18" id="KW-0812">Transmembrane</keyword>
<organism evidence="20 21">
    <name type="scientific">Pyxicephalus adspersus</name>
    <name type="common">African bullfrog</name>
    <dbReference type="NCBI Taxonomy" id="30357"/>
    <lineage>
        <taxon>Eukaryota</taxon>
        <taxon>Metazoa</taxon>
        <taxon>Chordata</taxon>
        <taxon>Craniata</taxon>
        <taxon>Vertebrata</taxon>
        <taxon>Euteleostomi</taxon>
        <taxon>Amphibia</taxon>
        <taxon>Batrachia</taxon>
        <taxon>Anura</taxon>
        <taxon>Neobatrachia</taxon>
        <taxon>Ranoidea</taxon>
        <taxon>Pyxicephalidae</taxon>
        <taxon>Pyxicephalinae</taxon>
        <taxon>Pyxicephalus</taxon>
    </lineage>
</organism>
<dbReference type="PROSITE" id="PS50089">
    <property type="entry name" value="ZF_RING_2"/>
    <property type="match status" value="1"/>
</dbReference>
<evidence type="ECO:0000256" key="12">
    <source>
        <dbReference type="ARBA" id="ARBA00023136"/>
    </source>
</evidence>
<dbReference type="InterPro" id="IPR017907">
    <property type="entry name" value="Znf_RING_CS"/>
</dbReference>
<evidence type="ECO:0000256" key="2">
    <source>
        <dbReference type="ARBA" id="ARBA00004127"/>
    </source>
</evidence>
<dbReference type="AlphaFoldDB" id="A0AAV3APV4"/>
<feature type="transmembrane region" description="Helical" evidence="18">
    <location>
        <begin position="229"/>
        <end position="258"/>
    </location>
</feature>
<comment type="subcellular location">
    <subcellularLocation>
        <location evidence="2">Endomembrane system</location>
        <topology evidence="2">Multi-pass membrane protein</topology>
    </subcellularLocation>
</comment>
<evidence type="ECO:0000313" key="21">
    <source>
        <dbReference type="Proteomes" id="UP001181693"/>
    </source>
</evidence>
<feature type="domain" description="RING-type" evidence="19">
    <location>
        <begin position="361"/>
        <end position="399"/>
    </location>
</feature>
<evidence type="ECO:0000256" key="1">
    <source>
        <dbReference type="ARBA" id="ARBA00000900"/>
    </source>
</evidence>
<dbReference type="GO" id="GO:0008270">
    <property type="term" value="F:zinc ion binding"/>
    <property type="evidence" value="ECO:0007669"/>
    <property type="project" value="UniProtKB-KW"/>
</dbReference>
<dbReference type="PANTHER" id="PTHR15860">
    <property type="entry name" value="UNCHARACTERIZED RING FINGER-CONTAINING PROTEIN"/>
    <property type="match status" value="1"/>
</dbReference>
<dbReference type="PANTHER" id="PTHR15860:SF1">
    <property type="entry name" value="E3 UBIQUITIN-PROTEIN LIGASE RNFT1"/>
    <property type="match status" value="1"/>
</dbReference>
<evidence type="ECO:0000256" key="10">
    <source>
        <dbReference type="ARBA" id="ARBA00022833"/>
    </source>
</evidence>
<evidence type="ECO:0000256" key="3">
    <source>
        <dbReference type="ARBA" id="ARBA00004906"/>
    </source>
</evidence>
<dbReference type="Gene3D" id="3.30.40.10">
    <property type="entry name" value="Zinc/RING finger domain, C3HC4 (zinc finger)"/>
    <property type="match status" value="1"/>
</dbReference>
<feature type="transmembrane region" description="Helical" evidence="18">
    <location>
        <begin position="191"/>
        <end position="209"/>
    </location>
</feature>
<reference evidence="20" key="1">
    <citation type="thesis" date="2020" institute="ProQuest LLC" country="789 East Eisenhower Parkway, Ann Arbor, MI, USA">
        <title>Comparative Genomics and Chromosome Evolution.</title>
        <authorList>
            <person name="Mudd A.B."/>
        </authorList>
    </citation>
    <scope>NUCLEOTIDE SEQUENCE</scope>
    <source>
        <strain evidence="20">1538</strain>
        <tissue evidence="20">Blood</tissue>
    </source>
</reference>
<evidence type="ECO:0000256" key="18">
    <source>
        <dbReference type="SAM" id="Phobius"/>
    </source>
</evidence>
<feature type="compositionally biased region" description="Basic residues" evidence="17">
    <location>
        <begin position="85"/>
        <end position="102"/>
    </location>
</feature>
<evidence type="ECO:0000256" key="8">
    <source>
        <dbReference type="ARBA" id="ARBA00022771"/>
    </source>
</evidence>
<keyword evidence="9" id="KW-0833">Ubl conjugation pathway</keyword>
<evidence type="ECO:0000256" key="13">
    <source>
        <dbReference type="ARBA" id="ARBA00037172"/>
    </source>
</evidence>
<dbReference type="GO" id="GO:0061630">
    <property type="term" value="F:ubiquitin protein ligase activity"/>
    <property type="evidence" value="ECO:0007669"/>
    <property type="project" value="UniProtKB-EC"/>
</dbReference>
<evidence type="ECO:0000256" key="9">
    <source>
        <dbReference type="ARBA" id="ARBA00022786"/>
    </source>
</evidence>
<evidence type="ECO:0000256" key="5">
    <source>
        <dbReference type="ARBA" id="ARBA00022679"/>
    </source>
</evidence>
<protein>
    <recommendedName>
        <fullName evidence="14">E3 ubiquitin-protein ligase RNFT1</fullName>
        <ecNumber evidence="4">2.3.2.27</ecNumber>
    </recommendedName>
    <alternativeName>
        <fullName evidence="15">RING finger and transmembrane domain-containing protein 1</fullName>
    </alternativeName>
</protein>
<evidence type="ECO:0000256" key="11">
    <source>
        <dbReference type="ARBA" id="ARBA00022989"/>
    </source>
</evidence>
<keyword evidence="21" id="KW-1185">Reference proteome</keyword>
<dbReference type="EMBL" id="DYDO01000001">
    <property type="protein sequence ID" value="DBA33479.1"/>
    <property type="molecule type" value="Genomic_DNA"/>
</dbReference>
<dbReference type="GO" id="GO:0005783">
    <property type="term" value="C:endoplasmic reticulum"/>
    <property type="evidence" value="ECO:0007669"/>
    <property type="project" value="TreeGrafter"/>
</dbReference>
<evidence type="ECO:0000256" key="7">
    <source>
        <dbReference type="ARBA" id="ARBA00022723"/>
    </source>
</evidence>
<dbReference type="InterPro" id="IPR001841">
    <property type="entry name" value="Znf_RING"/>
</dbReference>